<reference evidence="10 11" key="1">
    <citation type="submission" date="2016-01" db="EMBL/GenBank/DDBJ databases">
        <title>Whole genome sequencing of Bhargavaea cecembensis T14.</title>
        <authorList>
            <person name="Hong K.W."/>
        </authorList>
    </citation>
    <scope>NUCLEOTIDE SEQUENCE [LARGE SCALE GENOMIC DNA]</scope>
    <source>
        <strain evidence="10 11">T14</strain>
    </source>
</reference>
<sequence length="292" mass="32650">MDHLLSMKRLGPDGIIRILDRASELREGAVPQLGRTHYISNLFFEPSTRTKTSFEMAERRLGLEVIPFEAGFSSTLKGETLYDTVRTLEAIGLDALVIRHPEDRFYKELEGRTSMAMINAGDGSGQHPTQTLLDLFTLREEFGTLENLKVTIAGDVSHSRVAKSGRDALEMFGADVRILCPPEWQGDFDSAEDWEEVLPDSDAVMLLRVQHERHSGEGSFSAGSYHERYGLTAERAARMKKGAIILHPAPVNRGVEIAGELVEHSRARIFRQVENGVYVRMAVLETILKGRD</sequence>
<dbReference type="Gene3D" id="3.40.50.1370">
    <property type="entry name" value="Aspartate/ornithine carbamoyltransferase"/>
    <property type="match status" value="2"/>
</dbReference>
<comment type="function">
    <text evidence="5 7">Catalyzes the condensation of carbamoyl phosphate and aspartate to form carbamoyl aspartate and inorganic phosphate, the committed step in the de novo pyrimidine nucleotide biosynthesis pathway.</text>
</comment>
<evidence type="ECO:0000313" key="11">
    <source>
        <dbReference type="Proteomes" id="UP000076490"/>
    </source>
</evidence>
<evidence type="ECO:0000256" key="7">
    <source>
        <dbReference type="HAMAP-Rule" id="MF_00001"/>
    </source>
</evidence>
<dbReference type="GO" id="GO:0006520">
    <property type="term" value="P:amino acid metabolic process"/>
    <property type="evidence" value="ECO:0007669"/>
    <property type="project" value="InterPro"/>
</dbReference>
<dbReference type="PROSITE" id="PS00097">
    <property type="entry name" value="CARBAMOYLTRANSFERASE"/>
    <property type="match status" value="1"/>
</dbReference>
<dbReference type="InterPro" id="IPR036901">
    <property type="entry name" value="Asp/Orn_carbamoylTrfase_sf"/>
</dbReference>
<dbReference type="InterPro" id="IPR006131">
    <property type="entry name" value="Asp_carbamoyltransf_Asp/Orn-bd"/>
</dbReference>
<dbReference type="SUPFAM" id="SSF53671">
    <property type="entry name" value="Aspartate/ornithine carbamoyltransferase"/>
    <property type="match status" value="1"/>
</dbReference>
<evidence type="ECO:0000256" key="4">
    <source>
        <dbReference type="ARBA" id="ARBA00022975"/>
    </source>
</evidence>
<feature type="binding site" evidence="7">
    <location>
        <position position="208"/>
    </location>
    <ligand>
        <name>L-aspartate</name>
        <dbReference type="ChEBI" id="CHEBI:29991"/>
    </ligand>
</feature>
<protein>
    <recommendedName>
        <fullName evidence="7">Aspartate carbamoyltransferase</fullName>
        <ecNumber evidence="7">2.1.3.2</ecNumber>
    </recommendedName>
    <alternativeName>
        <fullName evidence="7">Aspartate transcarbamylase</fullName>
        <shortName evidence="7">ATCase</shortName>
    </alternativeName>
</protein>
<comment type="similarity">
    <text evidence="2 7">Belongs to the aspartate/ornithine carbamoyltransferase superfamily. ATCase family.</text>
</comment>
<dbReference type="PANTHER" id="PTHR45753:SF6">
    <property type="entry name" value="ASPARTATE CARBAMOYLTRANSFERASE"/>
    <property type="match status" value="1"/>
</dbReference>
<feature type="binding site" evidence="7">
    <location>
        <position position="249"/>
    </location>
    <ligand>
        <name>carbamoyl phosphate</name>
        <dbReference type="ChEBI" id="CHEBI:58228"/>
    </ligand>
</feature>
<evidence type="ECO:0000259" key="9">
    <source>
        <dbReference type="Pfam" id="PF02729"/>
    </source>
</evidence>
<dbReference type="Proteomes" id="UP000076490">
    <property type="component" value="Unassembled WGS sequence"/>
</dbReference>
<dbReference type="AlphaFoldDB" id="A0A163FAB9"/>
<evidence type="ECO:0000256" key="2">
    <source>
        <dbReference type="ARBA" id="ARBA00008896"/>
    </source>
</evidence>
<dbReference type="GO" id="GO:0044205">
    <property type="term" value="P:'de novo' UMP biosynthetic process"/>
    <property type="evidence" value="ECO:0007669"/>
    <property type="project" value="UniProtKB-UniRule"/>
</dbReference>
<dbReference type="EMBL" id="LQNT01000009">
    <property type="protein sequence ID" value="KZE38217.1"/>
    <property type="molecule type" value="Genomic_DNA"/>
</dbReference>
<dbReference type="NCBIfam" id="NF002032">
    <property type="entry name" value="PRK00856.1"/>
    <property type="match status" value="1"/>
</dbReference>
<dbReference type="Pfam" id="PF02729">
    <property type="entry name" value="OTCace_N"/>
    <property type="match status" value="1"/>
</dbReference>
<keyword evidence="4 7" id="KW-0665">Pyrimidine biosynthesis</keyword>
<dbReference type="NCBIfam" id="TIGR00670">
    <property type="entry name" value="asp_carb_tr"/>
    <property type="match status" value="1"/>
</dbReference>
<accession>A0A163FAB9</accession>
<organism evidence="10 11">
    <name type="scientific">Bhargavaea cecembensis</name>
    <dbReference type="NCBI Taxonomy" id="394098"/>
    <lineage>
        <taxon>Bacteria</taxon>
        <taxon>Bacillati</taxon>
        <taxon>Bacillota</taxon>
        <taxon>Bacilli</taxon>
        <taxon>Bacillales</taxon>
        <taxon>Caryophanaceae</taxon>
        <taxon>Bhargavaea</taxon>
    </lineage>
</organism>
<proteinExistence type="inferred from homology"/>
<evidence type="ECO:0000259" key="8">
    <source>
        <dbReference type="Pfam" id="PF00185"/>
    </source>
</evidence>
<feature type="binding site" evidence="7">
    <location>
        <position position="50"/>
    </location>
    <ligand>
        <name>carbamoyl phosphate</name>
        <dbReference type="ChEBI" id="CHEBI:58228"/>
    </ligand>
</feature>
<dbReference type="InterPro" id="IPR006132">
    <property type="entry name" value="Asp/Orn_carbamoyltranf_P-bd"/>
</dbReference>
<evidence type="ECO:0000313" key="10">
    <source>
        <dbReference type="EMBL" id="KZE38217.1"/>
    </source>
</evidence>
<comment type="subunit">
    <text evidence="7">Heterododecamer (2C3:3R2) of six catalytic PyrB chains organized as two trimers (C3), and six regulatory PyrI chains organized as three dimers (R2).</text>
</comment>
<feature type="binding site" evidence="7">
    <location>
        <position position="77"/>
    </location>
    <ligand>
        <name>L-aspartate</name>
        <dbReference type="ChEBI" id="CHEBI:29991"/>
    </ligand>
</feature>
<evidence type="ECO:0000256" key="6">
    <source>
        <dbReference type="ARBA" id="ARBA00048859"/>
    </source>
</evidence>
<dbReference type="GO" id="GO:0006207">
    <property type="term" value="P:'de novo' pyrimidine nucleobase biosynthetic process"/>
    <property type="evidence" value="ECO:0007669"/>
    <property type="project" value="InterPro"/>
</dbReference>
<name>A0A163FAB9_9BACL</name>
<evidence type="ECO:0000256" key="5">
    <source>
        <dbReference type="ARBA" id="ARBA00043884"/>
    </source>
</evidence>
<dbReference type="GO" id="GO:0004070">
    <property type="term" value="F:aspartate carbamoyltransferase activity"/>
    <property type="evidence" value="ECO:0007669"/>
    <property type="project" value="UniProtKB-UniRule"/>
</dbReference>
<feature type="domain" description="Aspartate/ornithine carbamoyltransferase carbamoyl-P binding" evidence="9">
    <location>
        <begin position="3"/>
        <end position="140"/>
    </location>
</feature>
<dbReference type="PRINTS" id="PR00101">
    <property type="entry name" value="ATCASE"/>
</dbReference>
<dbReference type="GO" id="GO:0005829">
    <property type="term" value="C:cytosol"/>
    <property type="evidence" value="ECO:0007669"/>
    <property type="project" value="TreeGrafter"/>
</dbReference>
<dbReference type="EC" id="2.1.3.2" evidence="7"/>
<comment type="pathway">
    <text evidence="1 7">Pyrimidine metabolism; UMP biosynthesis via de novo pathway; (S)-dihydroorotate from bicarbonate: step 2/3.</text>
</comment>
<evidence type="ECO:0000256" key="1">
    <source>
        <dbReference type="ARBA" id="ARBA00004852"/>
    </source>
</evidence>
<feature type="binding site" evidence="7">
    <location>
        <position position="49"/>
    </location>
    <ligand>
        <name>carbamoyl phosphate</name>
        <dbReference type="ChEBI" id="CHEBI:58228"/>
    </ligand>
</feature>
<dbReference type="RefSeq" id="WP_063179487.1">
    <property type="nucleotide sequence ID" value="NZ_LQNT01000009.1"/>
</dbReference>
<comment type="caution">
    <text evidence="10">The sequence shown here is derived from an EMBL/GenBank/DDBJ whole genome shotgun (WGS) entry which is preliminary data.</text>
</comment>
<dbReference type="UniPathway" id="UPA00070">
    <property type="reaction ID" value="UER00116"/>
</dbReference>
<comment type="catalytic activity">
    <reaction evidence="6 7">
        <text>carbamoyl phosphate + L-aspartate = N-carbamoyl-L-aspartate + phosphate + H(+)</text>
        <dbReference type="Rhea" id="RHEA:20013"/>
        <dbReference type="ChEBI" id="CHEBI:15378"/>
        <dbReference type="ChEBI" id="CHEBI:29991"/>
        <dbReference type="ChEBI" id="CHEBI:32814"/>
        <dbReference type="ChEBI" id="CHEBI:43474"/>
        <dbReference type="ChEBI" id="CHEBI:58228"/>
        <dbReference type="EC" id="2.1.3.2"/>
    </reaction>
</comment>
<dbReference type="InterPro" id="IPR002082">
    <property type="entry name" value="Asp_carbamoyltransf"/>
</dbReference>
<feature type="binding site" evidence="7">
    <location>
        <position position="99"/>
    </location>
    <ligand>
        <name>carbamoyl phosphate</name>
        <dbReference type="ChEBI" id="CHEBI:58228"/>
    </ligand>
</feature>
<dbReference type="PRINTS" id="PR00100">
    <property type="entry name" value="AOTCASE"/>
</dbReference>
<feature type="binding site" evidence="7">
    <location>
        <position position="160"/>
    </location>
    <ligand>
        <name>L-aspartate</name>
        <dbReference type="ChEBI" id="CHEBI:29991"/>
    </ligand>
</feature>
<feature type="domain" description="Aspartate/ornithine carbamoyltransferase Asp/Orn-binding" evidence="8">
    <location>
        <begin position="147"/>
        <end position="286"/>
    </location>
</feature>
<dbReference type="HAMAP" id="MF_00001">
    <property type="entry name" value="Asp_carb_tr"/>
    <property type="match status" value="1"/>
</dbReference>
<gene>
    <name evidence="7" type="primary">pyrB</name>
    <name evidence="10" type="ORF">AV656_04655</name>
</gene>
<dbReference type="OrthoDB" id="9802587at2"/>
<dbReference type="Pfam" id="PF00185">
    <property type="entry name" value="OTCace"/>
    <property type="match status" value="1"/>
</dbReference>
<dbReference type="InterPro" id="IPR006130">
    <property type="entry name" value="Asp/Orn_carbamoylTrfase"/>
</dbReference>
<feature type="binding site" evidence="7">
    <location>
        <position position="127"/>
    </location>
    <ligand>
        <name>carbamoyl phosphate</name>
        <dbReference type="ChEBI" id="CHEBI:58228"/>
    </ligand>
</feature>
<dbReference type="PANTHER" id="PTHR45753">
    <property type="entry name" value="ORNITHINE CARBAMOYLTRANSFERASE, MITOCHONDRIAL"/>
    <property type="match status" value="1"/>
</dbReference>
<dbReference type="GO" id="GO:0016597">
    <property type="term" value="F:amino acid binding"/>
    <property type="evidence" value="ECO:0007669"/>
    <property type="project" value="InterPro"/>
</dbReference>
<feature type="binding site" evidence="7">
    <location>
        <position position="130"/>
    </location>
    <ligand>
        <name>carbamoyl phosphate</name>
        <dbReference type="ChEBI" id="CHEBI:58228"/>
    </ligand>
</feature>
<keyword evidence="3 7" id="KW-0808">Transferase</keyword>
<evidence type="ECO:0000256" key="3">
    <source>
        <dbReference type="ARBA" id="ARBA00022679"/>
    </source>
</evidence>
<feature type="binding site" evidence="7">
    <location>
        <position position="250"/>
    </location>
    <ligand>
        <name>carbamoyl phosphate</name>
        <dbReference type="ChEBI" id="CHEBI:58228"/>
    </ligand>
</feature>